<dbReference type="OrthoDB" id="9780974at2"/>
<dbReference type="STRING" id="1522312.GCA_900177895_01580"/>
<sequence length="216" mass="24415">MKTKLTQIAAVVLSGCLIISTPAFAQGIPTYDVKAVLESIERGKQLKAQIENQISQIQEMRNQLAAMKGSRGMGDLARKAINYDLNVPSEWGDLHKLTSAQQQARLKGNQYDSAQSDNLLNQNLTMLSKFTSENQQRLNTIDSLINQINTTTDIKASSDLRNRLSAEQLKFQNQQTMLDQMARMYDLQEKVQARQYADREACLARQMKTRNWAACK</sequence>
<protein>
    <submittedName>
        <fullName evidence="3">Type IV secretion system protein virB5</fullName>
    </submittedName>
</protein>
<evidence type="ECO:0000256" key="2">
    <source>
        <dbReference type="SAM" id="SignalP"/>
    </source>
</evidence>
<accession>A0A238HIF8</accession>
<keyword evidence="5" id="KW-1185">Reference proteome</keyword>
<reference evidence="3" key="1">
    <citation type="submission" date="2017-05" db="EMBL/GenBank/DDBJ databases">
        <authorList>
            <person name="Song R."/>
            <person name="Chenine A.L."/>
            <person name="Ruprecht R.M."/>
        </authorList>
    </citation>
    <scope>NUCLEOTIDE SEQUENCE</scope>
    <source>
        <strain evidence="3">Kingella_eburonensis</strain>
    </source>
</reference>
<dbReference type="Pfam" id="PF07996">
    <property type="entry name" value="T4SS"/>
    <property type="match status" value="2"/>
</dbReference>
<organism evidence="3">
    <name type="scientific">Kingella negevensis</name>
    <dbReference type="NCBI Taxonomy" id="1522312"/>
    <lineage>
        <taxon>Bacteria</taxon>
        <taxon>Pseudomonadati</taxon>
        <taxon>Pseudomonadota</taxon>
        <taxon>Betaproteobacteria</taxon>
        <taxon>Neisseriales</taxon>
        <taxon>Neisseriaceae</taxon>
        <taxon>Kingella</taxon>
    </lineage>
</organism>
<dbReference type="Gene3D" id="1.20.58.430">
    <property type="entry name" value="Type IV secretion system, VirB5-domain"/>
    <property type="match status" value="1"/>
</dbReference>
<evidence type="ECO:0000256" key="1">
    <source>
        <dbReference type="SAM" id="Coils"/>
    </source>
</evidence>
<keyword evidence="2" id="KW-0732">Signal</keyword>
<proteinExistence type="predicted"/>
<feature type="coiled-coil region" evidence="1">
    <location>
        <begin position="40"/>
        <end position="70"/>
    </location>
</feature>
<dbReference type="InterPro" id="IPR023220">
    <property type="entry name" value="T4SS_VirB5-domain"/>
</dbReference>
<reference evidence="4 5" key="2">
    <citation type="submission" date="2017-06" db="EMBL/GenBank/DDBJ databases">
        <authorList>
            <person name="Kim H.J."/>
            <person name="Triplett B.A."/>
        </authorList>
    </citation>
    <scope>NUCLEOTIDE SEQUENCE [LARGE SCALE GENOMIC DNA]</scope>
    <source>
        <strain evidence="4">Kingella_eburonensis</strain>
    </source>
</reference>
<gene>
    <name evidence="3" type="primary">virB5</name>
    <name evidence="3" type="ORF">KEBURONENSIS_01753</name>
    <name evidence="4" type="ORF">KEBURONENSIS_01770</name>
</gene>
<dbReference type="PROSITE" id="PS51257">
    <property type="entry name" value="PROKAR_LIPOPROTEIN"/>
    <property type="match status" value="1"/>
</dbReference>
<evidence type="ECO:0000313" key="3">
    <source>
        <dbReference type="EMBL" id="SMQ12936.1"/>
    </source>
</evidence>
<evidence type="ECO:0000313" key="5">
    <source>
        <dbReference type="Proteomes" id="UP000215450"/>
    </source>
</evidence>
<name>A0A238HIF8_9NEIS</name>
<evidence type="ECO:0000313" key="4">
    <source>
        <dbReference type="EMBL" id="SNB79234.1"/>
    </source>
</evidence>
<dbReference type="AlphaFoldDB" id="A0A238HIF8"/>
<dbReference type="SUPFAM" id="SSF101082">
    <property type="entry name" value="Typo IV secretion system protein TraC"/>
    <property type="match status" value="1"/>
</dbReference>
<dbReference type="EMBL" id="FXUV01000038">
    <property type="protein sequence ID" value="SMQ12936.1"/>
    <property type="molecule type" value="Genomic_DNA"/>
</dbReference>
<feature type="chain" id="PRO_5015075220" evidence="2">
    <location>
        <begin position="26"/>
        <end position="216"/>
    </location>
</feature>
<dbReference type="Proteomes" id="UP000215450">
    <property type="component" value="Unassembled WGS sequence"/>
</dbReference>
<keyword evidence="1" id="KW-0175">Coiled coil</keyword>
<dbReference type="InterPro" id="IPR014158">
    <property type="entry name" value="T4SS_VirB5"/>
</dbReference>
<dbReference type="EMBL" id="FXUV02000044">
    <property type="protein sequence ID" value="SNB79234.1"/>
    <property type="molecule type" value="Genomic_DNA"/>
</dbReference>
<dbReference type="CDD" id="cd14262">
    <property type="entry name" value="VirB5_like"/>
    <property type="match status" value="1"/>
</dbReference>
<dbReference type="RefSeq" id="WP_095063013.1">
    <property type="nucleotide sequence ID" value="NZ_FXUV02000044.1"/>
</dbReference>
<feature type="signal peptide" evidence="2">
    <location>
        <begin position="1"/>
        <end position="25"/>
    </location>
</feature>